<dbReference type="Proteomes" id="UP001226762">
    <property type="component" value="Unassembled WGS sequence"/>
</dbReference>
<dbReference type="EMBL" id="JANHAX010000001">
    <property type="protein sequence ID" value="MDQ2088970.1"/>
    <property type="molecule type" value="Genomic_DNA"/>
</dbReference>
<sequence>MQFSIKYQEIDWWFWAVIGLTIGLGLAGYAWGYTVALAASAANLLYFVFRDGSLTSFPVQVREVWLLFMLVAMLPFMGWFYILLFVGMLLVVFFDRCGIARVLVMMPWNKGVELK</sequence>
<keyword evidence="3" id="KW-1185">Reference proteome</keyword>
<gene>
    <name evidence="2" type="ORF">NO357_03525</name>
</gene>
<reference evidence="2" key="1">
    <citation type="submission" date="2022-07" db="EMBL/GenBank/DDBJ databases">
        <authorList>
            <person name="Otstavnykh N."/>
            <person name="Isaeva M."/>
            <person name="Bystritskaya E."/>
        </authorList>
    </citation>
    <scope>NUCLEOTIDE SEQUENCE</scope>
    <source>
        <strain evidence="2">KCTC 52189</strain>
    </source>
</reference>
<comment type="caution">
    <text evidence="2">The sequence shown here is derived from an EMBL/GenBank/DDBJ whole genome shotgun (WGS) entry which is preliminary data.</text>
</comment>
<evidence type="ECO:0000313" key="3">
    <source>
        <dbReference type="Proteomes" id="UP001226762"/>
    </source>
</evidence>
<organism evidence="2 3">
    <name type="scientific">Marimonas arenosa</name>
    <dbReference type="NCBI Taxonomy" id="1795305"/>
    <lineage>
        <taxon>Bacteria</taxon>
        <taxon>Pseudomonadati</taxon>
        <taxon>Pseudomonadota</taxon>
        <taxon>Alphaproteobacteria</taxon>
        <taxon>Rhodobacterales</taxon>
        <taxon>Paracoccaceae</taxon>
        <taxon>Marimonas</taxon>
    </lineage>
</organism>
<reference evidence="2" key="2">
    <citation type="submission" date="2023-02" db="EMBL/GenBank/DDBJ databases">
        <title>'Rhodoalgimonas zhirmunskyi' gen. nov., isolated from a red alga.</title>
        <authorList>
            <person name="Nedashkovskaya O.I."/>
            <person name="Otstavnykh N.Y."/>
            <person name="Bystritskaya E.P."/>
            <person name="Balabanova L.A."/>
            <person name="Isaeva M.P."/>
        </authorList>
    </citation>
    <scope>NUCLEOTIDE SEQUENCE</scope>
    <source>
        <strain evidence="2">KCTC 52189</strain>
    </source>
</reference>
<feature type="transmembrane region" description="Helical" evidence="1">
    <location>
        <begin position="65"/>
        <end position="94"/>
    </location>
</feature>
<accession>A0AAE4B371</accession>
<keyword evidence="1" id="KW-0472">Membrane</keyword>
<evidence type="ECO:0000256" key="1">
    <source>
        <dbReference type="SAM" id="Phobius"/>
    </source>
</evidence>
<protein>
    <submittedName>
        <fullName evidence="2">Uncharacterized protein</fullName>
    </submittedName>
</protein>
<dbReference type="RefSeq" id="WP_306734225.1">
    <property type="nucleotide sequence ID" value="NZ_JANHAX010000001.1"/>
</dbReference>
<proteinExistence type="predicted"/>
<keyword evidence="1" id="KW-0812">Transmembrane</keyword>
<feature type="transmembrane region" description="Helical" evidence="1">
    <location>
        <begin position="12"/>
        <end position="45"/>
    </location>
</feature>
<keyword evidence="1" id="KW-1133">Transmembrane helix</keyword>
<dbReference type="AlphaFoldDB" id="A0AAE4B371"/>
<name>A0AAE4B371_9RHOB</name>
<evidence type="ECO:0000313" key="2">
    <source>
        <dbReference type="EMBL" id="MDQ2088970.1"/>
    </source>
</evidence>